<dbReference type="EMBL" id="JAVIXS010000015">
    <property type="protein sequence ID" value="MDR4953632.1"/>
    <property type="molecule type" value="Genomic_DNA"/>
</dbReference>
<evidence type="ECO:0000256" key="1">
    <source>
        <dbReference type="SAM" id="SignalP"/>
    </source>
</evidence>
<reference evidence="2 3" key="1">
    <citation type="submission" date="2023-08" db="EMBL/GenBank/DDBJ databases">
        <authorList>
            <person name="Maltman C."/>
        </authorList>
    </citation>
    <scope>NUCLEOTIDE SEQUENCE [LARGE SCALE GENOMIC DNA]</scope>
    <source>
        <strain evidence="2 3">ES2</strain>
    </source>
</reference>
<dbReference type="RefSeq" id="WP_309522632.1">
    <property type="nucleotide sequence ID" value="NZ_JAVIXS010000015.1"/>
</dbReference>
<keyword evidence="3" id="KW-1185">Reference proteome</keyword>
<evidence type="ECO:0000313" key="3">
    <source>
        <dbReference type="Proteomes" id="UP001260959"/>
    </source>
</evidence>
<name>A0ABU1E7J2_9FLAO</name>
<evidence type="ECO:0000313" key="2">
    <source>
        <dbReference type="EMBL" id="MDR4953632.1"/>
    </source>
</evidence>
<gene>
    <name evidence="2" type="ORF">REB14_15745</name>
</gene>
<protein>
    <recommendedName>
        <fullName evidence="4">C1q domain-containing protein</fullName>
    </recommendedName>
</protein>
<proteinExistence type="predicted"/>
<organism evidence="2 3">
    <name type="scientific">Chryseobacterium metallicongregator</name>
    <dbReference type="NCBI Taxonomy" id="3073042"/>
    <lineage>
        <taxon>Bacteria</taxon>
        <taxon>Pseudomonadati</taxon>
        <taxon>Bacteroidota</taxon>
        <taxon>Flavobacteriia</taxon>
        <taxon>Flavobacteriales</taxon>
        <taxon>Weeksellaceae</taxon>
        <taxon>Chryseobacterium group</taxon>
        <taxon>Chryseobacterium</taxon>
    </lineage>
</organism>
<evidence type="ECO:0008006" key="4">
    <source>
        <dbReference type="Google" id="ProtNLM"/>
    </source>
</evidence>
<accession>A0ABU1E7J2</accession>
<feature type="chain" id="PRO_5047493699" description="C1q domain-containing protein" evidence="1">
    <location>
        <begin position="19"/>
        <end position="213"/>
    </location>
</feature>
<comment type="caution">
    <text evidence="2">The sequence shown here is derived from an EMBL/GenBank/DDBJ whole genome shotgun (WGS) entry which is preliminary data.</text>
</comment>
<dbReference type="Proteomes" id="UP001260959">
    <property type="component" value="Unassembled WGS sequence"/>
</dbReference>
<keyword evidence="1" id="KW-0732">Signal</keyword>
<sequence length="213" mass="23040">MKKLFLMAAGVFSATVYSQVGVNTEAPNATLDIKAKNPTGSMATVDGLLIPAVDRERAMNMSPVRASTLIYVDNISTGTATGQASNVDSVGFYYFDENLGKWIKLNGESSTSVTQQPFIAMTNLSSGTFNMSANNSQQGVTFFEFIVSNGNLVMPPANTYKDRTISIRNSAGAAFGFTFQESYNTNQIAISLLTTRSIVFHSDGVRWYQLAGF</sequence>
<feature type="signal peptide" evidence="1">
    <location>
        <begin position="1"/>
        <end position="18"/>
    </location>
</feature>